<evidence type="ECO:0000313" key="2">
    <source>
        <dbReference type="EMBL" id="NJB67143.1"/>
    </source>
</evidence>
<comment type="caution">
    <text evidence="2">The sequence shown here is derived from an EMBL/GenBank/DDBJ whole genome shotgun (WGS) entry which is preliminary data.</text>
</comment>
<keyword evidence="1" id="KW-0732">Signal</keyword>
<accession>A0A846QLR4</accession>
<dbReference type="Proteomes" id="UP000580856">
    <property type="component" value="Unassembled WGS sequence"/>
</dbReference>
<dbReference type="AlphaFoldDB" id="A0A846QLR4"/>
<gene>
    <name evidence="2" type="ORF">GGQ74_000783</name>
</gene>
<sequence length="141" mass="15966">MHRLRHLLFALTASLTLVAPSTANAASPVGMTIDANNACRHRAVYCGLIAGDAYKVRIARGYRKGRPHAQTQAWIDGAWHWLNVTPEGDVRTVDTDPDFEIREYTTLELYIDKVLGWSRDQRIIARYKRGELRDTVDAQTD</sequence>
<organism evidence="2 3">
    <name type="scientific">Desulfobaculum xiamenense</name>
    <dbReference type="NCBI Taxonomy" id="995050"/>
    <lineage>
        <taxon>Bacteria</taxon>
        <taxon>Pseudomonadati</taxon>
        <taxon>Thermodesulfobacteriota</taxon>
        <taxon>Desulfovibrionia</taxon>
        <taxon>Desulfovibrionales</taxon>
        <taxon>Desulfovibrionaceae</taxon>
        <taxon>Desulfobaculum</taxon>
    </lineage>
</organism>
<evidence type="ECO:0000313" key="3">
    <source>
        <dbReference type="Proteomes" id="UP000580856"/>
    </source>
</evidence>
<protein>
    <submittedName>
        <fullName evidence="2">Uncharacterized protein</fullName>
    </submittedName>
</protein>
<evidence type="ECO:0000256" key="1">
    <source>
        <dbReference type="SAM" id="SignalP"/>
    </source>
</evidence>
<name>A0A846QLR4_9BACT</name>
<feature type="chain" id="PRO_5032889286" evidence="1">
    <location>
        <begin position="26"/>
        <end position="141"/>
    </location>
</feature>
<dbReference type="EMBL" id="JAATJA010000001">
    <property type="protein sequence ID" value="NJB67143.1"/>
    <property type="molecule type" value="Genomic_DNA"/>
</dbReference>
<reference evidence="2 3" key="1">
    <citation type="submission" date="2020-03" db="EMBL/GenBank/DDBJ databases">
        <title>Genomic Encyclopedia of Type Strains, Phase IV (KMG-IV): sequencing the most valuable type-strain genomes for metagenomic binning, comparative biology and taxonomic classification.</title>
        <authorList>
            <person name="Goeker M."/>
        </authorList>
    </citation>
    <scope>NUCLEOTIDE SEQUENCE [LARGE SCALE GENOMIC DNA]</scope>
    <source>
        <strain evidence="2 3">DSM 24233</strain>
    </source>
</reference>
<dbReference type="RefSeq" id="WP_167940223.1">
    <property type="nucleotide sequence ID" value="NZ_JAATJA010000001.1"/>
</dbReference>
<keyword evidence="3" id="KW-1185">Reference proteome</keyword>
<proteinExistence type="predicted"/>
<feature type="signal peptide" evidence="1">
    <location>
        <begin position="1"/>
        <end position="25"/>
    </location>
</feature>